<dbReference type="AlphaFoldDB" id="A0A0A8L5C1"/>
<evidence type="ECO:0000256" key="1">
    <source>
        <dbReference type="SAM" id="MobiDB-lite"/>
    </source>
</evidence>
<feature type="region of interest" description="Disordered" evidence="1">
    <location>
        <begin position="514"/>
        <end position="533"/>
    </location>
</feature>
<proteinExistence type="predicted"/>
<protein>
    <submittedName>
        <fullName evidence="2">WGS project CCBQ000000000 data, contig 00009</fullName>
    </submittedName>
</protein>
<dbReference type="EMBL" id="CCBQ010000022">
    <property type="protein sequence ID" value="CDO93305.1"/>
    <property type="molecule type" value="Genomic_DNA"/>
</dbReference>
<name>A0A0A8L5C1_9SACH</name>
<gene>
    <name evidence="2" type="ORF">KLDO_g1606</name>
</gene>
<dbReference type="InterPro" id="IPR014752">
    <property type="entry name" value="Arrestin-like_C"/>
</dbReference>
<feature type="region of interest" description="Disordered" evidence="1">
    <location>
        <begin position="1"/>
        <end position="20"/>
    </location>
</feature>
<reference evidence="2 3" key="1">
    <citation type="submission" date="2014-03" db="EMBL/GenBank/DDBJ databases">
        <title>The genome of Kluyveromyces dobzhanskii.</title>
        <authorList>
            <person name="Nystedt B."/>
            <person name="Astrom S."/>
        </authorList>
    </citation>
    <scope>NUCLEOTIDE SEQUENCE [LARGE SCALE GENOMIC DNA]</scope>
    <source>
        <strain evidence="2 3">CBS 2104</strain>
    </source>
</reference>
<evidence type="ECO:0000313" key="2">
    <source>
        <dbReference type="EMBL" id="CDO93305.1"/>
    </source>
</evidence>
<sequence>MFFRRLSLRGDESSQPPEYAENDVLNHAPFVSLLRKSKNGPMTVPLTDCESSSPTPVLTAVKKIRKLGSTAFQYNAFDEYVNKPRTVHDCKLLRMELKLDTDTVYMSSLLEPSEQNAGPSSFALTGRIMLTVKEPSSVVQDLKIRLNGYSTEFYCTIDPALISDGEEDPMMDPESQIKFLNKSSRTRLLKLLKDPADGRVSYLKPFVTDEIDGFEKYPIVLNRGTYVIPFCFSLDPEKHHSSFKSLVGSTTYRMEALLTVKHQKSSGSATGCHNDYGELQNYFILQKCYITKTLSPSSMLKFEPVSSSGTYDKDLLDYEFYVSSKLVELNSPFHCQFNGVAKPGLKIDKVTVSLLQASVVPAMTADEPTVVKKLYRQCSTFQLAEYTAPIEESSGAVAANFGSLKIVPGAEGNCFTNKVLPYYKESSRLKTANGRTVSKLTISHSLKITVRMVSTEQSTASGPKKKKVIHVNFKIPITIVDKDMGSSLDLPAYKPPLLGVTCQPSPIHQEELASISLSSSSADSPPTYSSLCH</sequence>
<dbReference type="Gene3D" id="2.60.40.640">
    <property type="match status" value="1"/>
</dbReference>
<evidence type="ECO:0000313" key="3">
    <source>
        <dbReference type="Proteomes" id="UP000031516"/>
    </source>
</evidence>
<keyword evidence="3" id="KW-1185">Reference proteome</keyword>
<dbReference type="Proteomes" id="UP000031516">
    <property type="component" value="Unassembled WGS sequence"/>
</dbReference>
<dbReference type="OrthoDB" id="4061472at2759"/>
<organism evidence="2 3">
    <name type="scientific">Kluyveromyces dobzhanskii CBS 2104</name>
    <dbReference type="NCBI Taxonomy" id="1427455"/>
    <lineage>
        <taxon>Eukaryota</taxon>
        <taxon>Fungi</taxon>
        <taxon>Dikarya</taxon>
        <taxon>Ascomycota</taxon>
        <taxon>Saccharomycotina</taxon>
        <taxon>Saccharomycetes</taxon>
        <taxon>Saccharomycetales</taxon>
        <taxon>Saccharomycetaceae</taxon>
        <taxon>Kluyveromyces</taxon>
    </lineage>
</organism>
<comment type="caution">
    <text evidence="2">The sequence shown here is derived from an EMBL/GenBank/DDBJ whole genome shotgun (WGS) entry which is preliminary data.</text>
</comment>
<accession>A0A0A8L5C1</accession>